<dbReference type="Pfam" id="PF05099">
    <property type="entry name" value="TerB"/>
    <property type="match status" value="1"/>
</dbReference>
<keyword evidence="7 8" id="KW-0472">Membrane</keyword>
<dbReference type="Gene3D" id="1.10.3680.10">
    <property type="entry name" value="TerB-like"/>
    <property type="match status" value="1"/>
</dbReference>
<evidence type="ECO:0000259" key="9">
    <source>
        <dbReference type="PROSITE" id="PS50893"/>
    </source>
</evidence>
<dbReference type="GO" id="GO:0016887">
    <property type="term" value="F:ATP hydrolysis activity"/>
    <property type="evidence" value="ECO:0007669"/>
    <property type="project" value="InterPro"/>
</dbReference>
<dbReference type="InterPro" id="IPR007791">
    <property type="entry name" value="DjlA_N"/>
</dbReference>
<feature type="transmembrane region" description="Helical" evidence="8">
    <location>
        <begin position="623"/>
        <end position="643"/>
    </location>
</feature>
<feature type="transmembrane region" description="Helical" evidence="8">
    <location>
        <begin position="700"/>
        <end position="724"/>
    </location>
</feature>
<dbReference type="GO" id="GO:0140359">
    <property type="term" value="F:ABC-type transporter activity"/>
    <property type="evidence" value="ECO:0007669"/>
    <property type="project" value="InterPro"/>
</dbReference>
<evidence type="ECO:0000256" key="2">
    <source>
        <dbReference type="ARBA" id="ARBA00022448"/>
    </source>
</evidence>
<evidence type="ECO:0000256" key="7">
    <source>
        <dbReference type="ARBA" id="ARBA00023136"/>
    </source>
</evidence>
<evidence type="ECO:0000256" key="4">
    <source>
        <dbReference type="ARBA" id="ARBA00022741"/>
    </source>
</evidence>
<accession>A0A1I1LUK2</accession>
<dbReference type="GO" id="GO:0005524">
    <property type="term" value="F:ATP binding"/>
    <property type="evidence" value="ECO:0007669"/>
    <property type="project" value="UniProtKB-KW"/>
</dbReference>
<evidence type="ECO:0000256" key="8">
    <source>
        <dbReference type="SAM" id="Phobius"/>
    </source>
</evidence>
<evidence type="ECO:0000256" key="6">
    <source>
        <dbReference type="ARBA" id="ARBA00022989"/>
    </source>
</evidence>
<dbReference type="InterPro" id="IPR017871">
    <property type="entry name" value="ABC_transporter-like_CS"/>
</dbReference>
<dbReference type="InterPro" id="IPR003439">
    <property type="entry name" value="ABC_transporter-like_ATP-bd"/>
</dbReference>
<name>A0A1I1LUK2_9BACT</name>
<dbReference type="Pfam" id="PF01061">
    <property type="entry name" value="ABC2_membrane"/>
    <property type="match status" value="1"/>
</dbReference>
<feature type="domain" description="ABC transporter" evidence="9">
    <location>
        <begin position="252"/>
        <end position="492"/>
    </location>
</feature>
<dbReference type="InterPro" id="IPR029024">
    <property type="entry name" value="TerB-like"/>
</dbReference>
<keyword evidence="4" id="KW-0547">Nucleotide-binding</keyword>
<keyword evidence="11" id="KW-1185">Reference proteome</keyword>
<dbReference type="STRING" id="927664.SAMN05421780_109141"/>
<dbReference type="Gene3D" id="3.40.50.300">
    <property type="entry name" value="P-loop containing nucleotide triphosphate hydrolases"/>
    <property type="match status" value="1"/>
</dbReference>
<dbReference type="SUPFAM" id="SSF158682">
    <property type="entry name" value="TerB-like"/>
    <property type="match status" value="1"/>
</dbReference>
<dbReference type="InterPro" id="IPR013525">
    <property type="entry name" value="ABC2_TM"/>
</dbReference>
<dbReference type="Proteomes" id="UP000199514">
    <property type="component" value="Unassembled WGS sequence"/>
</dbReference>
<keyword evidence="6 8" id="KW-1133">Transmembrane helix</keyword>
<dbReference type="PANTHER" id="PTHR48041">
    <property type="entry name" value="ABC TRANSPORTER G FAMILY MEMBER 28"/>
    <property type="match status" value="1"/>
</dbReference>
<dbReference type="GO" id="GO:0016020">
    <property type="term" value="C:membrane"/>
    <property type="evidence" value="ECO:0007669"/>
    <property type="project" value="UniProtKB-SubCell"/>
</dbReference>
<keyword evidence="5" id="KW-0067">ATP-binding</keyword>
<keyword evidence="2" id="KW-0813">Transport</keyword>
<feature type="transmembrane region" description="Helical" evidence="8">
    <location>
        <begin position="584"/>
        <end position="602"/>
    </location>
</feature>
<reference evidence="10 11" key="1">
    <citation type="submission" date="2016-10" db="EMBL/GenBank/DDBJ databases">
        <authorList>
            <person name="de Groot N.N."/>
        </authorList>
    </citation>
    <scope>NUCLEOTIDE SEQUENCE [LARGE SCALE GENOMIC DNA]</scope>
    <source>
        <strain evidence="10 11">DSM 6793</strain>
    </source>
</reference>
<dbReference type="PROSITE" id="PS50893">
    <property type="entry name" value="ABC_TRANSPORTER_2"/>
    <property type="match status" value="1"/>
</dbReference>
<dbReference type="SUPFAM" id="SSF52540">
    <property type="entry name" value="P-loop containing nucleoside triphosphate hydrolases"/>
    <property type="match status" value="1"/>
</dbReference>
<dbReference type="InterPro" id="IPR003593">
    <property type="entry name" value="AAA+_ATPase"/>
</dbReference>
<feature type="transmembrane region" description="Helical" evidence="8">
    <location>
        <begin position="987"/>
        <end position="1007"/>
    </location>
</feature>
<dbReference type="PANTHER" id="PTHR48041:SF139">
    <property type="entry name" value="PROTEIN SCARLET"/>
    <property type="match status" value="1"/>
</dbReference>
<sequence>MSEELLQSLMQLFAIIAKLDGTKAEERNVVALFLNNQLNLEDSEKYLSFFDQYLEEHSRVRKTPKNVTENVRLTVRDSSKMLLICTRINQELSQRQKVVVLFTLFSLIRADDHISAIEYEFLTTVADIFNISIKEFKLIETFAWSKQLHEADMEDLLLISSKRQRQYNISRHIVAPHLEGEITVMRVAAIGMYMVRFDGAGVYYLNGLQMFSGEIYALESGSVIKGDHLHAIYYSDIVSKFLDTEGHEHINFTALNISYQFTSGRVGLHNLSISEDSGKLVGLMGASGAGKSTLLEILNGNMPPTHGQVLLNGVDIHKYPKDIKGVIGYVPQDDLLIEELTVYQNLYYAARLCFGNYSKTQIDELVDKTLLSLGLSDIAQLKVGTALDKSISGGERKRLNIGLELLRAPSVLFVDEPTSGLSSRDSLNIMDLLKELTLSGKLVFVVIHQPSSDIFKMFDKLVIIDTGGYPIYYGNPIEAIVYFKSLVNQINKQQTVCSECGNVNPEQIFDIVETRIVNQYGRFTSKRKFLPETWNQHFVEIQKDQEFKVIKSPITGNLHVANWLKQWQLFLQRDFLSKINDKQYLIINFIQAPLLAFVLAFVNRYYKNTSDGQGYIFGENENIPVFFFIGIIVALFMGLVVSAEEIFHDRRMLKREAFLDLSRSGYLLSKIAVLFTMSAIQTLMFVLVSNLILDIRDFTLVEWLILFSVSCFANILGLNISSAFNSAVTIYIMIPILLIPQLVLGGIVVKFDKINPAMSSGDKVPFLGDMMVSRWAFEAVMVSQFRYNPYMQPLFDYDRQINQAEFKKVYLYPALANKAQEAKDLIGVANKTAKLTHDLTILNTHLAQEAELLAIPQPLFMHNLTADHFTAAVADSALFFIQKLTDYQSDIYNRTLQDKQMYIAIKTATPTSSRLWLERKQLYSNSAVAEMVKNTSQTERMEEAETQFYQKLYPIYRPNTPDTPVWSVRSHFFAAEKSWLGYKISTLWFNLLVIWLMCLVAYAALYYELLSKIVAYLAKMMD</sequence>
<evidence type="ECO:0000256" key="5">
    <source>
        <dbReference type="ARBA" id="ARBA00022840"/>
    </source>
</evidence>
<dbReference type="AlphaFoldDB" id="A0A1I1LUK2"/>
<keyword evidence="3 8" id="KW-0812">Transmembrane</keyword>
<dbReference type="InterPro" id="IPR043926">
    <property type="entry name" value="ABCG_dom"/>
</dbReference>
<dbReference type="RefSeq" id="WP_091514747.1">
    <property type="nucleotide sequence ID" value="NZ_FOLE01000009.1"/>
</dbReference>
<evidence type="ECO:0000256" key="3">
    <source>
        <dbReference type="ARBA" id="ARBA00022692"/>
    </source>
</evidence>
<dbReference type="OrthoDB" id="9804819at2"/>
<feature type="transmembrane region" description="Helical" evidence="8">
    <location>
        <begin position="671"/>
        <end position="693"/>
    </location>
</feature>
<dbReference type="SMART" id="SM00382">
    <property type="entry name" value="AAA"/>
    <property type="match status" value="1"/>
</dbReference>
<organism evidence="10 11">
    <name type="scientific">Flexibacter flexilis DSM 6793</name>
    <dbReference type="NCBI Taxonomy" id="927664"/>
    <lineage>
        <taxon>Bacteria</taxon>
        <taxon>Pseudomonadati</taxon>
        <taxon>Bacteroidota</taxon>
        <taxon>Cytophagia</taxon>
        <taxon>Cytophagales</taxon>
        <taxon>Flexibacteraceae</taxon>
        <taxon>Flexibacter</taxon>
    </lineage>
</organism>
<dbReference type="EMBL" id="FOLE01000009">
    <property type="protein sequence ID" value="SFC76761.1"/>
    <property type="molecule type" value="Genomic_DNA"/>
</dbReference>
<protein>
    <submittedName>
        <fullName evidence="10">ABC-type multidrug transport system, ATPase component</fullName>
    </submittedName>
</protein>
<feature type="transmembrane region" description="Helical" evidence="8">
    <location>
        <begin position="730"/>
        <end position="749"/>
    </location>
</feature>
<evidence type="ECO:0000313" key="10">
    <source>
        <dbReference type="EMBL" id="SFC76761.1"/>
    </source>
</evidence>
<comment type="subcellular location">
    <subcellularLocation>
        <location evidence="1">Membrane</location>
        <topology evidence="1">Multi-pass membrane protein</topology>
    </subcellularLocation>
</comment>
<dbReference type="Pfam" id="PF19055">
    <property type="entry name" value="ABC2_membrane_7"/>
    <property type="match status" value="1"/>
</dbReference>
<evidence type="ECO:0000313" key="11">
    <source>
        <dbReference type="Proteomes" id="UP000199514"/>
    </source>
</evidence>
<dbReference type="PROSITE" id="PS00211">
    <property type="entry name" value="ABC_TRANSPORTER_1"/>
    <property type="match status" value="1"/>
</dbReference>
<dbReference type="Pfam" id="PF00005">
    <property type="entry name" value="ABC_tran"/>
    <property type="match status" value="1"/>
</dbReference>
<proteinExistence type="predicted"/>
<dbReference type="InterPro" id="IPR050352">
    <property type="entry name" value="ABCG_transporters"/>
</dbReference>
<gene>
    <name evidence="10" type="ORF">SAMN05421780_109141</name>
</gene>
<dbReference type="InterPro" id="IPR027417">
    <property type="entry name" value="P-loop_NTPase"/>
</dbReference>
<evidence type="ECO:0000256" key="1">
    <source>
        <dbReference type="ARBA" id="ARBA00004141"/>
    </source>
</evidence>